<sequence>MKLLILDLDRTLWSHPDISSTSPPYRRVSEDAVTDSHGNTIRLNPCARELLALAKSKGLLLAVASWNNPEQALAALEALGLKEYFDLIVVEPHPFKEEMIKRILASLELAPEDAIFVDDNTAICERVKNALQGLRVLNVGSDVRDLCDVKALLEQKQL</sequence>
<dbReference type="GeneID" id="59148432"/>
<dbReference type="KEGG" id="thel:IG193_01010"/>
<dbReference type="NCBIfam" id="TIGR01685">
    <property type="entry name" value="MDP-1"/>
    <property type="match status" value="1"/>
</dbReference>
<dbReference type="AlphaFoldDB" id="A0A7L9FH84"/>
<dbReference type="InterPro" id="IPR010036">
    <property type="entry name" value="MDP_1_eu_arc"/>
</dbReference>
<dbReference type="SUPFAM" id="SSF56784">
    <property type="entry name" value="HAD-like"/>
    <property type="match status" value="1"/>
</dbReference>
<dbReference type="PANTHER" id="PTHR17901">
    <property type="entry name" value="MAGNESIUM-DEPENDENT PHOSPHATASE 1 MDP1"/>
    <property type="match status" value="1"/>
</dbReference>
<dbReference type="InterPro" id="IPR023214">
    <property type="entry name" value="HAD_sf"/>
</dbReference>
<dbReference type="PANTHER" id="PTHR17901:SF14">
    <property type="entry name" value="MAGNESIUM-DEPENDENT PHOSPHATASE 1"/>
    <property type="match status" value="1"/>
</dbReference>
<dbReference type="FunCoup" id="A0A7L9FH84">
    <property type="interactions" value="2"/>
</dbReference>
<organism evidence="1 2">
    <name type="scientific">Infirmifilum lucidum</name>
    <dbReference type="NCBI Taxonomy" id="2776706"/>
    <lineage>
        <taxon>Archaea</taxon>
        <taxon>Thermoproteota</taxon>
        <taxon>Thermoprotei</taxon>
        <taxon>Thermofilales</taxon>
        <taxon>Thermofilaceae</taxon>
        <taxon>Infirmifilum</taxon>
    </lineage>
</organism>
<reference evidence="1 2" key="1">
    <citation type="submission" date="2020-10" db="EMBL/GenBank/DDBJ databases">
        <title>Thermofilum lucidum 3507LT sp. nov. a novel member of Thermofilaceae family isolated from Chile hot spring, and proposal of description order Thermofilales.</title>
        <authorList>
            <person name="Zayulina K.S."/>
            <person name="Elcheninov A.G."/>
            <person name="Toshchakov S.V."/>
            <person name="Kublanov I.V."/>
        </authorList>
    </citation>
    <scope>NUCLEOTIDE SEQUENCE [LARGE SCALE GENOMIC DNA]</scope>
    <source>
        <strain evidence="1 2">3507LT</strain>
    </source>
</reference>
<gene>
    <name evidence="1" type="ORF">IG193_01010</name>
</gene>
<dbReference type="RefSeq" id="WP_192819049.1">
    <property type="nucleotide sequence ID" value="NZ_CP062310.1"/>
</dbReference>
<name>A0A7L9FH84_9CREN</name>
<dbReference type="NCBIfam" id="TIGR01681">
    <property type="entry name" value="HAD-SF-IIIC"/>
    <property type="match status" value="1"/>
</dbReference>
<dbReference type="InterPro" id="IPR036412">
    <property type="entry name" value="HAD-like_sf"/>
</dbReference>
<dbReference type="Proteomes" id="UP000594121">
    <property type="component" value="Chromosome"/>
</dbReference>
<dbReference type="InterPro" id="IPR010033">
    <property type="entry name" value="HAD_SF_ppase_IIIC"/>
</dbReference>
<protein>
    <submittedName>
        <fullName evidence="1">Magnesium-dependent phosphatase-1</fullName>
    </submittedName>
</protein>
<dbReference type="GO" id="GO:0016791">
    <property type="term" value="F:phosphatase activity"/>
    <property type="evidence" value="ECO:0007669"/>
    <property type="project" value="InterPro"/>
</dbReference>
<accession>A0A7L9FH84</accession>
<evidence type="ECO:0000313" key="2">
    <source>
        <dbReference type="Proteomes" id="UP000594121"/>
    </source>
</evidence>
<dbReference type="EMBL" id="CP062310">
    <property type="protein sequence ID" value="QOJ79077.1"/>
    <property type="molecule type" value="Genomic_DNA"/>
</dbReference>
<dbReference type="InParanoid" id="A0A7L9FH84"/>
<dbReference type="Gene3D" id="3.40.50.1000">
    <property type="entry name" value="HAD superfamily/HAD-like"/>
    <property type="match status" value="1"/>
</dbReference>
<dbReference type="Pfam" id="PF12689">
    <property type="entry name" value="Acid_PPase"/>
    <property type="match status" value="1"/>
</dbReference>
<evidence type="ECO:0000313" key="1">
    <source>
        <dbReference type="EMBL" id="QOJ79077.1"/>
    </source>
</evidence>
<proteinExistence type="predicted"/>
<keyword evidence="2" id="KW-1185">Reference proteome</keyword>